<dbReference type="PROSITE" id="PS51195">
    <property type="entry name" value="Q_MOTIF"/>
    <property type="match status" value="1"/>
</dbReference>
<dbReference type="SUPFAM" id="SSF51045">
    <property type="entry name" value="WW domain"/>
    <property type="match status" value="1"/>
</dbReference>
<feature type="compositionally biased region" description="Low complexity" evidence="6">
    <location>
        <begin position="42"/>
        <end position="58"/>
    </location>
</feature>
<dbReference type="Gene3D" id="3.40.50.300">
    <property type="entry name" value="P-loop containing nucleotide triphosphate hydrolases"/>
    <property type="match status" value="1"/>
</dbReference>
<reference evidence="10 11" key="1">
    <citation type="journal article" date="2017" name="Mol. Biol. Evol.">
        <title>The 4-celled Tetrabaena socialis nuclear genome reveals the essential components for genetic control of cell number at the origin of multicellularity in the volvocine lineage.</title>
        <authorList>
            <person name="Featherston J."/>
            <person name="Arakaki Y."/>
            <person name="Hanschen E.R."/>
            <person name="Ferris P.J."/>
            <person name="Michod R.E."/>
            <person name="Olson B.J.S.C."/>
            <person name="Nozaki H."/>
            <person name="Durand P.M."/>
        </authorList>
    </citation>
    <scope>NUCLEOTIDE SEQUENCE [LARGE SCALE GENOMIC DNA]</scope>
    <source>
        <strain evidence="10 11">NIES-571</strain>
    </source>
</reference>
<evidence type="ECO:0000256" key="6">
    <source>
        <dbReference type="SAM" id="MobiDB-lite"/>
    </source>
</evidence>
<sequence length="444" mass="45589">MSGVQRVDDATLPAPWQALFDPSSRLKYYWNPTTNVTTYDRPGGAAAAAPSAAPASGGDYYSSRDRREEPAAAANGGGYASTSYQKTGMTGQPVSTEGFATSADYRRTHGIIVQGDHVPDSLQTFESVGFPPDILDEIRRAGFKSPTPIQAQAWPIALSGRDLVAIAKTGSGKTCGFLLPGMLHIQATRKDARVGPTLLCLAPTRELAMQIKAEADKFGRSSGIRNTAVYGGAPKGPQLRDIQNGVQIMIATPGRLNDFLEAGQVRLQQRGFRQQPEGASCRALETEAWRPWLPLPAGGGGARGGCYAAAYMRRRRAAVPTWSERAWMTLGGGGGEAGGVRSGGGRGGRGGGDGRRAGGGDWVGCGERVRGRDGIGGGDGFGGGCGKGGGDRVGGRGRRGGGDGEGGGGLAFGGGGLAFGAWEAVNGEVAKGVEMTAAAAETGA</sequence>
<feature type="short sequence motif" description="Q motif" evidence="5">
    <location>
        <begin position="123"/>
        <end position="151"/>
    </location>
</feature>
<keyword evidence="11" id="KW-1185">Reference proteome</keyword>
<feature type="region of interest" description="Disordered" evidence="6">
    <location>
        <begin position="39"/>
        <end position="95"/>
    </location>
</feature>
<evidence type="ECO:0000256" key="4">
    <source>
        <dbReference type="ARBA" id="ARBA00022840"/>
    </source>
</evidence>
<feature type="compositionally biased region" description="Gly residues" evidence="6">
    <location>
        <begin position="337"/>
        <end position="351"/>
    </location>
</feature>
<dbReference type="SMART" id="SM00456">
    <property type="entry name" value="WW"/>
    <property type="match status" value="1"/>
</dbReference>
<dbReference type="GO" id="GO:0003676">
    <property type="term" value="F:nucleic acid binding"/>
    <property type="evidence" value="ECO:0007669"/>
    <property type="project" value="InterPro"/>
</dbReference>
<evidence type="ECO:0000259" key="8">
    <source>
        <dbReference type="PROSITE" id="PS51192"/>
    </source>
</evidence>
<dbReference type="InterPro" id="IPR036020">
    <property type="entry name" value="WW_dom_sf"/>
</dbReference>
<feature type="region of interest" description="Disordered" evidence="6">
    <location>
        <begin position="337"/>
        <end position="359"/>
    </location>
</feature>
<keyword evidence="2" id="KW-0378">Hydrolase</keyword>
<proteinExistence type="predicted"/>
<feature type="domain" description="Helicase ATP-binding" evidence="8">
    <location>
        <begin position="154"/>
        <end position="272"/>
    </location>
</feature>
<dbReference type="InterPro" id="IPR027417">
    <property type="entry name" value="P-loop_NTPase"/>
</dbReference>
<evidence type="ECO:0000256" key="5">
    <source>
        <dbReference type="PROSITE-ProRule" id="PRU00552"/>
    </source>
</evidence>
<dbReference type="Proteomes" id="UP000236333">
    <property type="component" value="Unassembled WGS sequence"/>
</dbReference>
<dbReference type="PANTHER" id="PTHR47958">
    <property type="entry name" value="ATP-DEPENDENT RNA HELICASE DBP3"/>
    <property type="match status" value="1"/>
</dbReference>
<accession>A0A2J7ZXN8</accession>
<evidence type="ECO:0000256" key="1">
    <source>
        <dbReference type="ARBA" id="ARBA00022741"/>
    </source>
</evidence>
<evidence type="ECO:0000259" key="7">
    <source>
        <dbReference type="PROSITE" id="PS50020"/>
    </source>
</evidence>
<dbReference type="InterPro" id="IPR011545">
    <property type="entry name" value="DEAD/DEAH_box_helicase_dom"/>
</dbReference>
<dbReference type="EMBL" id="PGGS01000340">
    <property type="protein sequence ID" value="PNH05034.1"/>
    <property type="molecule type" value="Genomic_DNA"/>
</dbReference>
<dbReference type="OrthoDB" id="196131at2759"/>
<keyword evidence="3 10" id="KW-0347">Helicase</keyword>
<keyword evidence="1" id="KW-0547">Nucleotide-binding</keyword>
<dbReference type="Pfam" id="PF00397">
    <property type="entry name" value="WW"/>
    <property type="match status" value="1"/>
</dbReference>
<dbReference type="InterPro" id="IPR014001">
    <property type="entry name" value="Helicase_ATP-bd"/>
</dbReference>
<protein>
    <submittedName>
        <fullName evidence="10">DEAD-box ATP-dependent RNA helicase 14</fullName>
    </submittedName>
</protein>
<dbReference type="PROSITE" id="PS01159">
    <property type="entry name" value="WW_DOMAIN_1"/>
    <property type="match status" value="1"/>
</dbReference>
<dbReference type="Gene3D" id="2.20.70.10">
    <property type="match status" value="1"/>
</dbReference>
<feature type="compositionally biased region" description="Polar residues" evidence="6">
    <location>
        <begin position="80"/>
        <end position="95"/>
    </location>
</feature>
<name>A0A2J7ZXN8_9CHLO</name>
<dbReference type="PROSITE" id="PS51192">
    <property type="entry name" value="HELICASE_ATP_BIND_1"/>
    <property type="match status" value="1"/>
</dbReference>
<feature type="domain" description="DEAD-box RNA helicase Q" evidence="9">
    <location>
        <begin position="123"/>
        <end position="151"/>
    </location>
</feature>
<organism evidence="10 11">
    <name type="scientific">Tetrabaena socialis</name>
    <dbReference type="NCBI Taxonomy" id="47790"/>
    <lineage>
        <taxon>Eukaryota</taxon>
        <taxon>Viridiplantae</taxon>
        <taxon>Chlorophyta</taxon>
        <taxon>core chlorophytes</taxon>
        <taxon>Chlorophyceae</taxon>
        <taxon>CS clade</taxon>
        <taxon>Chlamydomonadales</taxon>
        <taxon>Tetrabaenaceae</taxon>
        <taxon>Tetrabaena</taxon>
    </lineage>
</organism>
<dbReference type="Pfam" id="PF00270">
    <property type="entry name" value="DEAD"/>
    <property type="match status" value="1"/>
</dbReference>
<feature type="domain" description="WW" evidence="7">
    <location>
        <begin position="10"/>
        <end position="44"/>
    </location>
</feature>
<dbReference type="CDD" id="cd00201">
    <property type="entry name" value="WW"/>
    <property type="match status" value="1"/>
</dbReference>
<keyword evidence="4" id="KW-0067">ATP-binding</keyword>
<dbReference type="SMART" id="SM00487">
    <property type="entry name" value="DEXDc"/>
    <property type="match status" value="1"/>
</dbReference>
<gene>
    <name evidence="10" type="ORF">TSOC_008754</name>
</gene>
<evidence type="ECO:0000256" key="3">
    <source>
        <dbReference type="ARBA" id="ARBA00022806"/>
    </source>
</evidence>
<comment type="caution">
    <text evidence="10">The sequence shown here is derived from an EMBL/GenBank/DDBJ whole genome shotgun (WGS) entry which is preliminary data.</text>
</comment>
<dbReference type="GO" id="GO:0005524">
    <property type="term" value="F:ATP binding"/>
    <property type="evidence" value="ECO:0007669"/>
    <property type="project" value="UniProtKB-KW"/>
</dbReference>
<dbReference type="PROSITE" id="PS50020">
    <property type="entry name" value="WW_DOMAIN_2"/>
    <property type="match status" value="1"/>
</dbReference>
<dbReference type="SUPFAM" id="SSF52540">
    <property type="entry name" value="P-loop containing nucleoside triphosphate hydrolases"/>
    <property type="match status" value="1"/>
</dbReference>
<evidence type="ECO:0000256" key="2">
    <source>
        <dbReference type="ARBA" id="ARBA00022801"/>
    </source>
</evidence>
<dbReference type="GO" id="GO:0016787">
    <property type="term" value="F:hydrolase activity"/>
    <property type="evidence" value="ECO:0007669"/>
    <property type="project" value="UniProtKB-KW"/>
</dbReference>
<dbReference type="AlphaFoldDB" id="A0A2J7ZXN8"/>
<dbReference type="InterPro" id="IPR014014">
    <property type="entry name" value="RNA_helicase_DEAD_Q_motif"/>
</dbReference>
<evidence type="ECO:0000259" key="9">
    <source>
        <dbReference type="PROSITE" id="PS51195"/>
    </source>
</evidence>
<evidence type="ECO:0000313" key="11">
    <source>
        <dbReference type="Proteomes" id="UP000236333"/>
    </source>
</evidence>
<evidence type="ECO:0000313" key="10">
    <source>
        <dbReference type="EMBL" id="PNH05034.1"/>
    </source>
</evidence>
<dbReference type="GO" id="GO:0003724">
    <property type="term" value="F:RNA helicase activity"/>
    <property type="evidence" value="ECO:0007669"/>
    <property type="project" value="InterPro"/>
</dbReference>
<dbReference type="InterPro" id="IPR001202">
    <property type="entry name" value="WW_dom"/>
</dbReference>